<dbReference type="Proteomes" id="UP000551353">
    <property type="component" value="Unassembled WGS sequence"/>
</dbReference>
<name>A0ABR6IW36_9HYPH</name>
<dbReference type="EMBL" id="JACIFX010000010">
    <property type="protein sequence ID" value="MBB4232133.1"/>
    <property type="molecule type" value="Genomic_DNA"/>
</dbReference>
<evidence type="ECO:0000313" key="2">
    <source>
        <dbReference type="Proteomes" id="UP000551353"/>
    </source>
</evidence>
<organism evidence="1 2">
    <name type="scientific">Rhizobium mongolense</name>
    <dbReference type="NCBI Taxonomy" id="57676"/>
    <lineage>
        <taxon>Bacteria</taxon>
        <taxon>Pseudomonadati</taxon>
        <taxon>Pseudomonadota</taxon>
        <taxon>Alphaproteobacteria</taxon>
        <taxon>Hyphomicrobiales</taxon>
        <taxon>Rhizobiaceae</taxon>
        <taxon>Rhizobium/Agrobacterium group</taxon>
        <taxon>Rhizobium</taxon>
    </lineage>
</organism>
<comment type="caution">
    <text evidence="1">The sequence shown here is derived from an EMBL/GenBank/DDBJ whole genome shotgun (WGS) entry which is preliminary data.</text>
</comment>
<keyword evidence="2" id="KW-1185">Reference proteome</keyword>
<accession>A0ABR6IW36</accession>
<reference evidence="1 2" key="1">
    <citation type="submission" date="2020-08" db="EMBL/GenBank/DDBJ databases">
        <title>Genomic Encyclopedia of Type Strains, Phase IV (KMG-V): Genome sequencing to study the core and pangenomes of soil and plant-associated prokaryotes.</title>
        <authorList>
            <person name="Whitman W."/>
        </authorList>
    </citation>
    <scope>NUCLEOTIDE SEQUENCE [LARGE SCALE GENOMIC DNA]</scope>
    <source>
        <strain evidence="1 2">SEMIA 4087</strain>
    </source>
</reference>
<proteinExistence type="predicted"/>
<gene>
    <name evidence="1" type="ORF">GGD56_006026</name>
</gene>
<sequence length="37" mass="4503">MKQLSYASESDPRLKRWLIRSIEGLSGRNRYMRLYDI</sequence>
<evidence type="ECO:0000313" key="1">
    <source>
        <dbReference type="EMBL" id="MBB4232133.1"/>
    </source>
</evidence>
<protein>
    <submittedName>
        <fullName evidence="1">Uncharacterized protein</fullName>
    </submittedName>
</protein>